<gene>
    <name evidence="1" type="ORF">GCM10011389_14180</name>
</gene>
<organism evidence="1 2">
    <name type="scientific">Pontibacillus salipaludis</name>
    <dbReference type="NCBI Taxonomy" id="1697394"/>
    <lineage>
        <taxon>Bacteria</taxon>
        <taxon>Bacillati</taxon>
        <taxon>Bacillota</taxon>
        <taxon>Bacilli</taxon>
        <taxon>Bacillales</taxon>
        <taxon>Bacillaceae</taxon>
        <taxon>Pontibacillus</taxon>
    </lineage>
</organism>
<sequence length="109" mass="12094">MRKSLKEMIVSDKGMPHINLPEALLEKDYKGAGNALLVYENGELTKLIYENQDCPPVAVDLSFDQFLDLLIDNGVDLEKLEEVGGKVLGGTCSCCQFVFPTILLDMEEL</sequence>
<keyword evidence="2" id="KW-1185">Reference proteome</keyword>
<evidence type="ECO:0000313" key="2">
    <source>
        <dbReference type="Proteomes" id="UP000642571"/>
    </source>
</evidence>
<evidence type="ECO:0000313" key="1">
    <source>
        <dbReference type="EMBL" id="GGD07815.1"/>
    </source>
</evidence>
<accession>A0ABQ1PYS7</accession>
<name>A0ABQ1PYS7_9BACI</name>
<dbReference type="Proteomes" id="UP000642571">
    <property type="component" value="Unassembled WGS sequence"/>
</dbReference>
<proteinExistence type="predicted"/>
<reference evidence="2" key="1">
    <citation type="journal article" date="2019" name="Int. J. Syst. Evol. Microbiol.">
        <title>The Global Catalogue of Microorganisms (GCM) 10K type strain sequencing project: providing services to taxonomists for standard genome sequencing and annotation.</title>
        <authorList>
            <consortium name="The Broad Institute Genomics Platform"/>
            <consortium name="The Broad Institute Genome Sequencing Center for Infectious Disease"/>
            <person name="Wu L."/>
            <person name="Ma J."/>
        </authorList>
    </citation>
    <scope>NUCLEOTIDE SEQUENCE [LARGE SCALE GENOMIC DNA]</scope>
    <source>
        <strain evidence="2">CGMCC 1.15353</strain>
    </source>
</reference>
<dbReference type="RefSeq" id="WP_188652211.1">
    <property type="nucleotide sequence ID" value="NZ_BMIN01000004.1"/>
</dbReference>
<protein>
    <submittedName>
        <fullName evidence="1">Uncharacterized protein</fullName>
    </submittedName>
</protein>
<comment type="caution">
    <text evidence="1">The sequence shown here is derived from an EMBL/GenBank/DDBJ whole genome shotgun (WGS) entry which is preliminary data.</text>
</comment>
<dbReference type="EMBL" id="BMIN01000004">
    <property type="protein sequence ID" value="GGD07815.1"/>
    <property type="molecule type" value="Genomic_DNA"/>
</dbReference>